<evidence type="ECO:0000313" key="2">
    <source>
        <dbReference type="EMBL" id="KAF8364586.1"/>
    </source>
</evidence>
<protein>
    <submittedName>
        <fullName evidence="2">Uncharacterized protein</fullName>
    </submittedName>
</protein>
<accession>A0A834Y6H5</accession>
<proteinExistence type="predicted"/>
<dbReference type="Proteomes" id="UP000655225">
    <property type="component" value="Unassembled WGS sequence"/>
</dbReference>
<evidence type="ECO:0000256" key="1">
    <source>
        <dbReference type="SAM" id="Phobius"/>
    </source>
</evidence>
<keyword evidence="1" id="KW-0472">Membrane</keyword>
<keyword evidence="1" id="KW-0812">Transmembrane</keyword>
<name>A0A834Y6H5_TETSI</name>
<evidence type="ECO:0000313" key="3">
    <source>
        <dbReference type="Proteomes" id="UP000655225"/>
    </source>
</evidence>
<reference evidence="2 3" key="1">
    <citation type="submission" date="2020-04" db="EMBL/GenBank/DDBJ databases">
        <title>Plant Genome Project.</title>
        <authorList>
            <person name="Zhang R.-G."/>
        </authorList>
    </citation>
    <scope>NUCLEOTIDE SEQUENCE [LARGE SCALE GENOMIC DNA]</scope>
    <source>
        <strain evidence="2">YNK0</strain>
        <tissue evidence="2">Leaf</tissue>
    </source>
</reference>
<feature type="transmembrane region" description="Helical" evidence="1">
    <location>
        <begin position="131"/>
        <end position="155"/>
    </location>
</feature>
<dbReference type="OrthoDB" id="1880850at2759"/>
<organism evidence="2 3">
    <name type="scientific">Tetracentron sinense</name>
    <name type="common">Spur-leaf</name>
    <dbReference type="NCBI Taxonomy" id="13715"/>
    <lineage>
        <taxon>Eukaryota</taxon>
        <taxon>Viridiplantae</taxon>
        <taxon>Streptophyta</taxon>
        <taxon>Embryophyta</taxon>
        <taxon>Tracheophyta</taxon>
        <taxon>Spermatophyta</taxon>
        <taxon>Magnoliopsida</taxon>
        <taxon>Trochodendrales</taxon>
        <taxon>Trochodendraceae</taxon>
        <taxon>Tetracentron</taxon>
    </lineage>
</organism>
<sequence length="192" mass="21781">MTMDEHLILPGEIMMILMSIFGHFIALNLAGHGAQVHLFSRSPNIGQRAQLLEQPGLVILLDGEQNLLASGRSRHRGKTSFVQHRTLLHLYHSFHCLWIFLFMMFQQRYYLGWGMYERPTDFIKLLAFDSYKGICSLMIFLIPTPLMMIIAFALLMINYGPYADSADSSFNAFDVGSSFNDFDADLGSNAFG</sequence>
<gene>
    <name evidence="2" type="ORF">HHK36_033445</name>
</gene>
<dbReference type="AlphaFoldDB" id="A0A834Y6H5"/>
<keyword evidence="3" id="KW-1185">Reference proteome</keyword>
<feature type="transmembrane region" description="Helical" evidence="1">
    <location>
        <begin position="90"/>
        <end position="111"/>
    </location>
</feature>
<comment type="caution">
    <text evidence="2">The sequence shown here is derived from an EMBL/GenBank/DDBJ whole genome shotgun (WGS) entry which is preliminary data.</text>
</comment>
<feature type="transmembrane region" description="Helical" evidence="1">
    <location>
        <begin position="13"/>
        <end position="31"/>
    </location>
</feature>
<dbReference type="EMBL" id="JABCRI010001419">
    <property type="protein sequence ID" value="KAF8364586.1"/>
    <property type="molecule type" value="Genomic_DNA"/>
</dbReference>
<keyword evidence="1" id="KW-1133">Transmembrane helix</keyword>